<protein>
    <submittedName>
        <fullName evidence="2">Uncharacterized protein</fullName>
    </submittedName>
</protein>
<name>A0A368QRL9_SETIT</name>
<accession>A0A368QRL9</accession>
<evidence type="ECO:0000256" key="1">
    <source>
        <dbReference type="SAM" id="MobiDB-lite"/>
    </source>
</evidence>
<dbReference type="AlphaFoldDB" id="A0A368QRL9"/>
<proteinExistence type="predicted"/>
<reference evidence="2" key="2">
    <citation type="submission" date="2015-07" db="EMBL/GenBank/DDBJ databases">
        <authorList>
            <person name="Noorani M."/>
        </authorList>
    </citation>
    <scope>NUCLEOTIDE SEQUENCE</scope>
    <source>
        <strain evidence="2">Yugu1</strain>
    </source>
</reference>
<gene>
    <name evidence="2" type="ORF">SETIT_4G070100v2</name>
</gene>
<evidence type="ECO:0000313" key="2">
    <source>
        <dbReference type="EMBL" id="RCV20607.1"/>
    </source>
</evidence>
<dbReference type="EMBL" id="CM003531">
    <property type="protein sequence ID" value="RCV20607.1"/>
    <property type="molecule type" value="Genomic_DNA"/>
</dbReference>
<organism evidence="2">
    <name type="scientific">Setaria italica</name>
    <name type="common">Foxtail millet</name>
    <name type="synonym">Panicum italicum</name>
    <dbReference type="NCBI Taxonomy" id="4555"/>
    <lineage>
        <taxon>Eukaryota</taxon>
        <taxon>Viridiplantae</taxon>
        <taxon>Streptophyta</taxon>
        <taxon>Embryophyta</taxon>
        <taxon>Tracheophyta</taxon>
        <taxon>Spermatophyta</taxon>
        <taxon>Magnoliopsida</taxon>
        <taxon>Liliopsida</taxon>
        <taxon>Poales</taxon>
        <taxon>Poaceae</taxon>
        <taxon>PACMAD clade</taxon>
        <taxon>Panicoideae</taxon>
        <taxon>Panicodae</taxon>
        <taxon>Paniceae</taxon>
        <taxon>Cenchrinae</taxon>
        <taxon>Setaria</taxon>
    </lineage>
</organism>
<sequence>MEPGEMHGMRAPQGGDGHGRIGRLRVAGGGGGRQIRSWRRGGVRFRGNARAAHEPRALAPRRVTEHWIEFVDRTRERGVACRFGGGPPGRGDHLACLIASGPDPVKPPPPPPHDDDGMTVLSIRRRIQRAAVTPTPTATHTTTANLTRQAAHSVLPCRRASAASIVPRVPRPVVNQPHAGTDPGAGFVPCRRPPRSRGRMASATCSLPHGHSLRGS</sequence>
<feature type="region of interest" description="Disordered" evidence="1">
    <location>
        <begin position="1"/>
        <end position="40"/>
    </location>
</feature>
<reference evidence="2" key="1">
    <citation type="journal article" date="2012" name="Nat. Biotechnol.">
        <title>Reference genome sequence of the model plant Setaria.</title>
        <authorList>
            <person name="Bennetzen J.L."/>
            <person name="Schmutz J."/>
            <person name="Wang H."/>
            <person name="Percifield R."/>
            <person name="Hawkins J."/>
            <person name="Pontaroli A.C."/>
            <person name="Estep M."/>
            <person name="Feng L."/>
            <person name="Vaughn J.N."/>
            <person name="Grimwood J."/>
            <person name="Jenkins J."/>
            <person name="Barry K."/>
            <person name="Lindquist E."/>
            <person name="Hellsten U."/>
            <person name="Deshpande S."/>
            <person name="Wang X."/>
            <person name="Wu X."/>
            <person name="Mitros T."/>
            <person name="Triplett J."/>
            <person name="Yang X."/>
            <person name="Ye C.Y."/>
            <person name="Mauro-Herrera M."/>
            <person name="Wang L."/>
            <person name="Li P."/>
            <person name="Sharma M."/>
            <person name="Sharma R."/>
            <person name="Ronald P.C."/>
            <person name="Panaud O."/>
            <person name="Kellogg E.A."/>
            <person name="Brutnell T.P."/>
            <person name="Doust A.N."/>
            <person name="Tuskan G.A."/>
            <person name="Rokhsar D."/>
            <person name="Devos K.M."/>
        </authorList>
    </citation>
    <scope>NUCLEOTIDE SEQUENCE [LARGE SCALE GENOMIC DNA]</scope>
    <source>
        <strain evidence="2">Yugu1</strain>
    </source>
</reference>
<feature type="region of interest" description="Disordered" evidence="1">
    <location>
        <begin position="172"/>
        <end position="216"/>
    </location>
</feature>